<evidence type="ECO:0000256" key="1">
    <source>
        <dbReference type="ARBA" id="ARBA00001947"/>
    </source>
</evidence>
<dbReference type="Proteomes" id="UP001178507">
    <property type="component" value="Unassembled WGS sequence"/>
</dbReference>
<evidence type="ECO:0000256" key="2">
    <source>
        <dbReference type="ARBA" id="ARBA00022723"/>
    </source>
</evidence>
<dbReference type="Gene3D" id="2.30.40.10">
    <property type="entry name" value="Urease, subunit C, domain 1"/>
    <property type="match status" value="2"/>
</dbReference>
<keyword evidence="3" id="KW-0378">Hydrolase</keyword>
<keyword evidence="4" id="KW-0862">Zinc</keyword>
<dbReference type="AlphaFoldDB" id="A0AA36MZC3"/>
<comment type="caution">
    <text evidence="6">The sequence shown here is derived from an EMBL/GenBank/DDBJ whole genome shotgun (WGS) entry which is preliminary data.</text>
</comment>
<keyword evidence="7" id="KW-1185">Reference proteome</keyword>
<feature type="domain" description="Amidohydrolase-related" evidence="5">
    <location>
        <begin position="67"/>
        <end position="415"/>
    </location>
</feature>
<comment type="cofactor">
    <cofactor evidence="1">
        <name>Zn(2+)</name>
        <dbReference type="ChEBI" id="CHEBI:29105"/>
    </cofactor>
</comment>
<dbReference type="EMBL" id="CAUJNA010001090">
    <property type="protein sequence ID" value="CAJ1384138.1"/>
    <property type="molecule type" value="Genomic_DNA"/>
</dbReference>
<organism evidence="6 7">
    <name type="scientific">Effrenium voratum</name>
    <dbReference type="NCBI Taxonomy" id="2562239"/>
    <lineage>
        <taxon>Eukaryota</taxon>
        <taxon>Sar</taxon>
        <taxon>Alveolata</taxon>
        <taxon>Dinophyceae</taxon>
        <taxon>Suessiales</taxon>
        <taxon>Symbiodiniaceae</taxon>
        <taxon>Effrenium</taxon>
    </lineage>
</organism>
<gene>
    <name evidence="6" type="ORF">EVOR1521_LOCUS11056</name>
</gene>
<evidence type="ECO:0000313" key="6">
    <source>
        <dbReference type="EMBL" id="CAJ1384138.1"/>
    </source>
</evidence>
<dbReference type="GO" id="GO:0008270">
    <property type="term" value="F:zinc ion binding"/>
    <property type="evidence" value="ECO:0007669"/>
    <property type="project" value="TreeGrafter"/>
</dbReference>
<dbReference type="InterPro" id="IPR032466">
    <property type="entry name" value="Metal_Hydrolase"/>
</dbReference>
<dbReference type="GO" id="GO:0008892">
    <property type="term" value="F:guanine deaminase activity"/>
    <property type="evidence" value="ECO:0007669"/>
    <property type="project" value="TreeGrafter"/>
</dbReference>
<evidence type="ECO:0000256" key="4">
    <source>
        <dbReference type="ARBA" id="ARBA00022833"/>
    </source>
</evidence>
<name>A0AA36MZC3_9DINO</name>
<dbReference type="GO" id="GO:0046098">
    <property type="term" value="P:guanine metabolic process"/>
    <property type="evidence" value="ECO:0007669"/>
    <property type="project" value="TreeGrafter"/>
</dbReference>
<dbReference type="Gene3D" id="3.20.20.140">
    <property type="entry name" value="Metal-dependent hydrolases"/>
    <property type="match status" value="2"/>
</dbReference>
<dbReference type="InterPro" id="IPR006680">
    <property type="entry name" value="Amidohydro-rel"/>
</dbReference>
<keyword evidence="2" id="KW-0479">Metal-binding</keyword>
<dbReference type="PANTHER" id="PTHR11271:SF6">
    <property type="entry name" value="GUANINE DEAMINASE"/>
    <property type="match status" value="1"/>
</dbReference>
<dbReference type="InterPro" id="IPR011059">
    <property type="entry name" value="Metal-dep_hydrolase_composite"/>
</dbReference>
<dbReference type="InterPro" id="IPR051607">
    <property type="entry name" value="Metallo-dep_hydrolases"/>
</dbReference>
<dbReference type="PANTHER" id="PTHR11271">
    <property type="entry name" value="GUANINE DEAMINASE"/>
    <property type="match status" value="1"/>
</dbReference>
<sequence length="418" mass="45366">MAAGFAFFGTCVDTPRLGEVRGLEAPSLLVVSDGRISQRCMGAEALERRRQLEQEGVEVRVLEQGEVLLPGFIDGHIHFPQFCFAGCGIDMPLMHPEGFLAKYAFPTEESMGEVERAKVVYRAALEETEQSLQDTEDFIQYTQSRRTGSEAPFLVQPVVTPRFLPTCTPKLLQGLGRLADKYGCIIQSHLSESIDEVEFSATLFPGQTDAEVFHQFGLLKSPSMMGHSVQLMQGEEELLRQNGAAIAHCPLSNFFFASGALPVKQLLKRGVKVALGTDIAGGYSPSMLTAMRSAVMAAKTLQFRHVKGCAFGTESEAPSAKRAKNAEAPAGSSEDELSHFEALYLATKGGAEALDLGHLLGSFEVGCRFDALRLRSQVGPMASFPASSQADMLLKIITLGDDRNVKQVFVDGELVHSL</sequence>
<accession>A0AA36MZC3</accession>
<dbReference type="Pfam" id="PF01979">
    <property type="entry name" value="Amidohydro_1"/>
    <property type="match status" value="1"/>
</dbReference>
<proteinExistence type="predicted"/>
<protein>
    <recommendedName>
        <fullName evidence="5">Amidohydrolase-related domain-containing protein</fullName>
    </recommendedName>
</protein>
<evidence type="ECO:0000259" key="5">
    <source>
        <dbReference type="Pfam" id="PF01979"/>
    </source>
</evidence>
<dbReference type="GO" id="GO:0005829">
    <property type="term" value="C:cytosol"/>
    <property type="evidence" value="ECO:0007669"/>
    <property type="project" value="TreeGrafter"/>
</dbReference>
<dbReference type="SUPFAM" id="SSF51556">
    <property type="entry name" value="Metallo-dependent hydrolases"/>
    <property type="match status" value="1"/>
</dbReference>
<evidence type="ECO:0000313" key="7">
    <source>
        <dbReference type="Proteomes" id="UP001178507"/>
    </source>
</evidence>
<dbReference type="SUPFAM" id="SSF51338">
    <property type="entry name" value="Composite domain of metallo-dependent hydrolases"/>
    <property type="match status" value="1"/>
</dbReference>
<reference evidence="6" key="1">
    <citation type="submission" date="2023-08" db="EMBL/GenBank/DDBJ databases">
        <authorList>
            <person name="Chen Y."/>
            <person name="Shah S."/>
            <person name="Dougan E. K."/>
            <person name="Thang M."/>
            <person name="Chan C."/>
        </authorList>
    </citation>
    <scope>NUCLEOTIDE SEQUENCE</scope>
</reference>
<evidence type="ECO:0000256" key="3">
    <source>
        <dbReference type="ARBA" id="ARBA00022801"/>
    </source>
</evidence>